<name>A0A6L6QGB6_9BURK</name>
<organism evidence="2 3">
    <name type="scientific">Massilia eburnea</name>
    <dbReference type="NCBI Taxonomy" id="1776165"/>
    <lineage>
        <taxon>Bacteria</taxon>
        <taxon>Pseudomonadati</taxon>
        <taxon>Pseudomonadota</taxon>
        <taxon>Betaproteobacteria</taxon>
        <taxon>Burkholderiales</taxon>
        <taxon>Oxalobacteraceae</taxon>
        <taxon>Telluria group</taxon>
        <taxon>Massilia</taxon>
    </lineage>
</organism>
<proteinExistence type="predicted"/>
<comment type="caution">
    <text evidence="2">The sequence shown here is derived from an EMBL/GenBank/DDBJ whole genome shotgun (WGS) entry which is preliminary data.</text>
</comment>
<dbReference type="Gene3D" id="3.40.50.2000">
    <property type="entry name" value="Glycogen Phosphorylase B"/>
    <property type="match status" value="2"/>
</dbReference>
<reference evidence="2 3" key="1">
    <citation type="submission" date="2019-11" db="EMBL/GenBank/DDBJ databases">
        <title>Type strains purchased from KCTC, JCM and DSMZ.</title>
        <authorList>
            <person name="Lu H."/>
        </authorList>
    </citation>
    <scope>NUCLEOTIDE SEQUENCE [LARGE SCALE GENOMIC DNA]</scope>
    <source>
        <strain evidence="2 3">JCM 31587</strain>
    </source>
</reference>
<dbReference type="RefSeq" id="WP_155453635.1">
    <property type="nucleotide sequence ID" value="NZ_WNKX01000005.1"/>
</dbReference>
<protein>
    <submittedName>
        <fullName evidence="2">Glycosyltransferase</fullName>
    </submittedName>
</protein>
<dbReference type="OrthoDB" id="9815351at2"/>
<feature type="domain" description="Glycosyltransferase subfamily 4-like N-terminal" evidence="1">
    <location>
        <begin position="26"/>
        <end position="200"/>
    </location>
</feature>
<sequence>MARPVRILQLVPEPLPTFRADVATLFGKYLPRHGVQCHVVGKGSAAPADDQGFASSRRASAGARWRAELSFLWLCLRALLGANRRSHDAVQVRDMVSIGLLALLVARIKGLPMVYWLSYLMSEGRIERGRAGLARQSGWRSLRARLVLGKGLVERWLLYRVLLPRADHVFVQSEAMARLVAQHGVAAERISAVPMGVDMEAVLRPDARPSARRWSGWEGRPVVAYLGTLDRARCLERLLDALLLVRQELPGTSLLLIGSAPQQDDVALLLAAARERGLDDAVQVTGWLPPAQAWQYLLGAQAAVSYVPRGALYDVSSPTKLLEYLALGMPCVGNDIPDQEAVLAASGAGWLAASTPQAMADALLAILRDPQAARRRAAAGPAYIESARSYRVLGAALAARYRTLVGDDHAGRIA</sequence>
<evidence type="ECO:0000313" key="3">
    <source>
        <dbReference type="Proteomes" id="UP000472320"/>
    </source>
</evidence>
<dbReference type="EMBL" id="WNKX01000005">
    <property type="protein sequence ID" value="MTW10703.1"/>
    <property type="molecule type" value="Genomic_DNA"/>
</dbReference>
<dbReference type="PANTHER" id="PTHR45947">
    <property type="entry name" value="SULFOQUINOVOSYL TRANSFERASE SQD2"/>
    <property type="match status" value="1"/>
</dbReference>
<accession>A0A6L6QGB6</accession>
<dbReference type="Proteomes" id="UP000472320">
    <property type="component" value="Unassembled WGS sequence"/>
</dbReference>
<evidence type="ECO:0000259" key="1">
    <source>
        <dbReference type="Pfam" id="PF13439"/>
    </source>
</evidence>
<dbReference type="PANTHER" id="PTHR45947:SF3">
    <property type="entry name" value="SULFOQUINOVOSYL TRANSFERASE SQD2"/>
    <property type="match status" value="1"/>
</dbReference>
<dbReference type="Pfam" id="PF13439">
    <property type="entry name" value="Glyco_transf_4"/>
    <property type="match status" value="1"/>
</dbReference>
<keyword evidence="3" id="KW-1185">Reference proteome</keyword>
<dbReference type="InterPro" id="IPR050194">
    <property type="entry name" value="Glycosyltransferase_grp1"/>
</dbReference>
<dbReference type="Pfam" id="PF13692">
    <property type="entry name" value="Glyco_trans_1_4"/>
    <property type="match status" value="1"/>
</dbReference>
<keyword evidence="2" id="KW-0808">Transferase</keyword>
<dbReference type="GO" id="GO:0016758">
    <property type="term" value="F:hexosyltransferase activity"/>
    <property type="evidence" value="ECO:0007669"/>
    <property type="project" value="TreeGrafter"/>
</dbReference>
<dbReference type="InterPro" id="IPR028098">
    <property type="entry name" value="Glyco_trans_4-like_N"/>
</dbReference>
<evidence type="ECO:0000313" key="2">
    <source>
        <dbReference type="EMBL" id="MTW10703.1"/>
    </source>
</evidence>
<dbReference type="SUPFAM" id="SSF53756">
    <property type="entry name" value="UDP-Glycosyltransferase/glycogen phosphorylase"/>
    <property type="match status" value="1"/>
</dbReference>
<dbReference type="AlphaFoldDB" id="A0A6L6QGB6"/>
<gene>
    <name evidence="2" type="ORF">GM658_08805</name>
</gene>